<dbReference type="Proteomes" id="UP000748752">
    <property type="component" value="Unassembled WGS sequence"/>
</dbReference>
<organism evidence="1 2">
    <name type="scientific">Thiohalocapsa halophila</name>
    <dbReference type="NCBI Taxonomy" id="69359"/>
    <lineage>
        <taxon>Bacteria</taxon>
        <taxon>Pseudomonadati</taxon>
        <taxon>Pseudomonadota</taxon>
        <taxon>Gammaproteobacteria</taxon>
        <taxon>Chromatiales</taxon>
        <taxon>Chromatiaceae</taxon>
        <taxon>Thiohalocapsa</taxon>
    </lineage>
</organism>
<sequence length="241" mass="25336">MTSAAVAPPMPMPHRPQSCAANTAPDLPETGVAQTPDAAGLGRIAADGVTLAIWRRPAPPDIDTELARCTPALAQPLRCELATAALARDAAETLATRLAAHGLPAETCPRWLADMAALAQHYAALVTQHLGAAAITLRLEALADVACPRFHVDQTRLRLLCAYRDPGTHWLPPAAVDRAALAAGAPNERIADPARVQALAPGWVGLFKGERWPGNADRGQVHRSPPAAEGAPPRLLFCLDT</sequence>
<dbReference type="InterPro" id="IPR014955">
    <property type="entry name" value="DUF1826"/>
</dbReference>
<reference evidence="1 2" key="1">
    <citation type="journal article" date="2020" name="Microorganisms">
        <title>Osmotic Adaptation and Compatible Solute Biosynthesis of Phototrophic Bacteria as Revealed from Genome Analyses.</title>
        <authorList>
            <person name="Imhoff J.F."/>
            <person name="Rahn T."/>
            <person name="Kunzel S."/>
            <person name="Keller A."/>
            <person name="Neulinger S.C."/>
        </authorList>
    </citation>
    <scope>NUCLEOTIDE SEQUENCE [LARGE SCALE GENOMIC DNA]</scope>
    <source>
        <strain evidence="1 2">DSM 6210</strain>
    </source>
</reference>
<comment type="caution">
    <text evidence="1">The sequence shown here is derived from an EMBL/GenBank/DDBJ whole genome shotgun (WGS) entry which is preliminary data.</text>
</comment>
<keyword evidence="2" id="KW-1185">Reference proteome</keyword>
<protein>
    <recommendedName>
        <fullName evidence="3">DUF1826 domain-containing protein</fullName>
    </recommendedName>
</protein>
<gene>
    <name evidence="1" type="ORF">CKO31_22615</name>
</gene>
<name>A0ABS1CNS8_9GAMM</name>
<evidence type="ECO:0000313" key="2">
    <source>
        <dbReference type="Proteomes" id="UP000748752"/>
    </source>
</evidence>
<proteinExistence type="predicted"/>
<evidence type="ECO:0000313" key="1">
    <source>
        <dbReference type="EMBL" id="MBK1633488.1"/>
    </source>
</evidence>
<evidence type="ECO:0008006" key="3">
    <source>
        <dbReference type="Google" id="ProtNLM"/>
    </source>
</evidence>
<dbReference type="Pfam" id="PF08856">
    <property type="entry name" value="DUF1826"/>
    <property type="match status" value="1"/>
</dbReference>
<accession>A0ABS1CNS8</accession>
<dbReference type="EMBL" id="NRRV01000089">
    <property type="protein sequence ID" value="MBK1633488.1"/>
    <property type="molecule type" value="Genomic_DNA"/>
</dbReference>